<dbReference type="PANTHER" id="PTHR24340">
    <property type="entry name" value="HOMEOBOX PROTEIN NKX"/>
    <property type="match status" value="1"/>
</dbReference>
<evidence type="ECO:0000256" key="2">
    <source>
        <dbReference type="ARBA" id="ARBA00023125"/>
    </source>
</evidence>
<evidence type="ECO:0000256" key="3">
    <source>
        <dbReference type="ARBA" id="ARBA00023155"/>
    </source>
</evidence>
<dbReference type="InterPro" id="IPR001356">
    <property type="entry name" value="HD"/>
</dbReference>
<evidence type="ECO:0000256" key="5">
    <source>
        <dbReference type="PROSITE-ProRule" id="PRU00108"/>
    </source>
</evidence>
<evidence type="ECO:0000256" key="4">
    <source>
        <dbReference type="ARBA" id="ARBA00023242"/>
    </source>
</evidence>
<dbReference type="PROSITE" id="PS00027">
    <property type="entry name" value="HOMEOBOX_1"/>
    <property type="match status" value="1"/>
</dbReference>
<keyword evidence="10" id="KW-1185">Reference proteome</keyword>
<dbReference type="GO" id="GO:0000978">
    <property type="term" value="F:RNA polymerase II cis-regulatory region sequence-specific DNA binding"/>
    <property type="evidence" value="ECO:0007669"/>
    <property type="project" value="TreeGrafter"/>
</dbReference>
<evidence type="ECO:0000313" key="9">
    <source>
        <dbReference type="EMBL" id="RWS22507.1"/>
    </source>
</evidence>
<accession>A0A443S4Q2</accession>
<sequence length="307" mass="33269">MFSMNMYDMTNARQNPFHLLAHSPGPLSALHTMADLKSQANAAAAAAVAASTASGSNYRVTNSPNSILKSCVTSAASPSSSSSSSASGTPHGINDILSRPATLTTPVTAALGPLASALPRFSLNAAAVAAGGMYFAPTNGNLHKLAAGLSDLSGRHLYWPSMVQNQALWRERLAGSVNQNCGMEKDGKKKHTRPTFSGHQIYVLEKTFEQTKYLAGPERAKLAYALGMSESQVKVWFQNRRTKWRKKHAAEMATAKKRHDSEAESLRNHDNLSDDEEEINEHLSEKRLKKESVHPFLSHCATLPQQS</sequence>
<dbReference type="EMBL" id="NCKV01008603">
    <property type="protein sequence ID" value="RWS22507.1"/>
    <property type="molecule type" value="Genomic_DNA"/>
</dbReference>
<dbReference type="InterPro" id="IPR000047">
    <property type="entry name" value="HTH_motif"/>
</dbReference>
<dbReference type="GO" id="GO:0005634">
    <property type="term" value="C:nucleus"/>
    <property type="evidence" value="ECO:0007669"/>
    <property type="project" value="UniProtKB-SubCell"/>
</dbReference>
<dbReference type="InterPro" id="IPR009057">
    <property type="entry name" value="Homeodomain-like_sf"/>
</dbReference>
<feature type="DNA-binding region" description="Homeobox" evidence="5">
    <location>
        <begin position="189"/>
        <end position="248"/>
    </location>
</feature>
<reference evidence="9 10" key="1">
    <citation type="journal article" date="2018" name="Gigascience">
        <title>Genomes of trombidid mites reveal novel predicted allergens and laterally-transferred genes associated with secondary metabolism.</title>
        <authorList>
            <person name="Dong X."/>
            <person name="Chaisiri K."/>
            <person name="Xia D."/>
            <person name="Armstrong S.D."/>
            <person name="Fang Y."/>
            <person name="Donnelly M.J."/>
            <person name="Kadowaki T."/>
            <person name="McGarry J.W."/>
            <person name="Darby A.C."/>
            <person name="Makepeace B.L."/>
        </authorList>
    </citation>
    <scope>NUCLEOTIDE SEQUENCE [LARGE SCALE GENOMIC DNA]</scope>
    <source>
        <strain evidence="9">UoL-UT</strain>
    </source>
</reference>
<evidence type="ECO:0000259" key="8">
    <source>
        <dbReference type="PROSITE" id="PS50071"/>
    </source>
</evidence>
<dbReference type="PROSITE" id="PS50071">
    <property type="entry name" value="HOMEOBOX_2"/>
    <property type="match status" value="1"/>
</dbReference>
<feature type="region of interest" description="Disordered" evidence="7">
    <location>
        <begin position="249"/>
        <end position="287"/>
    </location>
</feature>
<dbReference type="Pfam" id="PF00046">
    <property type="entry name" value="Homeodomain"/>
    <property type="match status" value="1"/>
</dbReference>
<comment type="subcellular location">
    <subcellularLocation>
        <location evidence="1 5 6">Nucleus</location>
    </subcellularLocation>
</comment>
<dbReference type="FunFam" id="1.10.10.60:FF:000067">
    <property type="entry name" value="NK6 homeobox 1"/>
    <property type="match status" value="1"/>
</dbReference>
<dbReference type="InterPro" id="IPR020479">
    <property type="entry name" value="HD_metazoa"/>
</dbReference>
<dbReference type="InterPro" id="IPR017970">
    <property type="entry name" value="Homeobox_CS"/>
</dbReference>
<dbReference type="STRING" id="299467.A0A443S4Q2"/>
<gene>
    <name evidence="9" type="ORF">B4U80_07363</name>
</gene>
<dbReference type="SMART" id="SM00389">
    <property type="entry name" value="HOX"/>
    <property type="match status" value="1"/>
</dbReference>
<dbReference type="SUPFAM" id="SSF46689">
    <property type="entry name" value="Homeodomain-like"/>
    <property type="match status" value="1"/>
</dbReference>
<dbReference type="PANTHER" id="PTHR24340:SF35">
    <property type="entry name" value="HGTX, ISOFORM C"/>
    <property type="match status" value="1"/>
</dbReference>
<dbReference type="PRINTS" id="PR00031">
    <property type="entry name" value="HTHREPRESSR"/>
</dbReference>
<dbReference type="OrthoDB" id="6159439at2759"/>
<keyword evidence="3 5" id="KW-0371">Homeobox</keyword>
<evidence type="ECO:0000256" key="7">
    <source>
        <dbReference type="SAM" id="MobiDB-lite"/>
    </source>
</evidence>
<evidence type="ECO:0000313" key="10">
    <source>
        <dbReference type="Proteomes" id="UP000288716"/>
    </source>
</evidence>
<feature type="compositionally biased region" description="Low complexity" evidence="7">
    <location>
        <begin position="78"/>
        <end position="87"/>
    </location>
</feature>
<feature type="region of interest" description="Disordered" evidence="7">
    <location>
        <begin position="78"/>
        <end position="97"/>
    </location>
</feature>
<evidence type="ECO:0000256" key="1">
    <source>
        <dbReference type="ARBA" id="ARBA00004123"/>
    </source>
</evidence>
<feature type="compositionally biased region" description="Basic and acidic residues" evidence="7">
    <location>
        <begin position="259"/>
        <end position="272"/>
    </location>
</feature>
<keyword evidence="4 5" id="KW-0539">Nucleus</keyword>
<dbReference type="GO" id="GO:0030154">
    <property type="term" value="P:cell differentiation"/>
    <property type="evidence" value="ECO:0007669"/>
    <property type="project" value="TreeGrafter"/>
</dbReference>
<protein>
    <submittedName>
        <fullName evidence="9">Homeobox protein Nkx-6.2-like protein</fullName>
    </submittedName>
</protein>
<proteinExistence type="predicted"/>
<organism evidence="9 10">
    <name type="scientific">Leptotrombidium deliense</name>
    <dbReference type="NCBI Taxonomy" id="299467"/>
    <lineage>
        <taxon>Eukaryota</taxon>
        <taxon>Metazoa</taxon>
        <taxon>Ecdysozoa</taxon>
        <taxon>Arthropoda</taxon>
        <taxon>Chelicerata</taxon>
        <taxon>Arachnida</taxon>
        <taxon>Acari</taxon>
        <taxon>Acariformes</taxon>
        <taxon>Trombidiformes</taxon>
        <taxon>Prostigmata</taxon>
        <taxon>Anystina</taxon>
        <taxon>Parasitengona</taxon>
        <taxon>Trombiculoidea</taxon>
        <taxon>Trombiculidae</taxon>
        <taxon>Leptotrombidium</taxon>
    </lineage>
</organism>
<dbReference type="VEuPathDB" id="VectorBase:LDEU009533"/>
<dbReference type="AlphaFoldDB" id="A0A443S4Q2"/>
<dbReference type="CDD" id="cd00086">
    <property type="entry name" value="homeodomain"/>
    <property type="match status" value="1"/>
</dbReference>
<comment type="caution">
    <text evidence="9">The sequence shown here is derived from an EMBL/GenBank/DDBJ whole genome shotgun (WGS) entry which is preliminary data.</text>
</comment>
<dbReference type="PRINTS" id="PR00024">
    <property type="entry name" value="HOMEOBOX"/>
</dbReference>
<dbReference type="GO" id="GO:0000981">
    <property type="term" value="F:DNA-binding transcription factor activity, RNA polymerase II-specific"/>
    <property type="evidence" value="ECO:0007669"/>
    <property type="project" value="InterPro"/>
</dbReference>
<dbReference type="Proteomes" id="UP000288716">
    <property type="component" value="Unassembled WGS sequence"/>
</dbReference>
<evidence type="ECO:0000256" key="6">
    <source>
        <dbReference type="RuleBase" id="RU000682"/>
    </source>
</evidence>
<name>A0A443S4Q2_9ACAR</name>
<dbReference type="InterPro" id="IPR050394">
    <property type="entry name" value="Homeobox_NK-like"/>
</dbReference>
<keyword evidence="2 5" id="KW-0238">DNA-binding</keyword>
<feature type="domain" description="Homeobox" evidence="8">
    <location>
        <begin position="187"/>
        <end position="247"/>
    </location>
</feature>
<dbReference type="Gene3D" id="1.10.10.60">
    <property type="entry name" value="Homeodomain-like"/>
    <property type="match status" value="1"/>
</dbReference>